<dbReference type="Proteomes" id="UP000289152">
    <property type="component" value="Unassembled WGS sequence"/>
</dbReference>
<keyword evidence="5" id="KW-0325">Glycoprotein</keyword>
<evidence type="ECO:0000256" key="2">
    <source>
        <dbReference type="ARBA" id="ARBA00022670"/>
    </source>
</evidence>
<dbReference type="EMBL" id="SDIL01000052">
    <property type="protein sequence ID" value="RXK38184.1"/>
    <property type="molecule type" value="Genomic_DNA"/>
</dbReference>
<accession>A0A4Q1BKB4</accession>
<dbReference type="InParanoid" id="A0A4Q1BKB4"/>
<gene>
    <name evidence="7" type="ORF">M231_04558</name>
</gene>
<comment type="similarity">
    <text evidence="1">Belongs to the peptidase S28 family.</text>
</comment>
<dbReference type="STRING" id="5217.A0A4Q1BKB4"/>
<dbReference type="AlphaFoldDB" id="A0A4Q1BKB4"/>
<dbReference type="GO" id="GO:0070008">
    <property type="term" value="F:serine-type exopeptidase activity"/>
    <property type="evidence" value="ECO:0007669"/>
    <property type="project" value="InterPro"/>
</dbReference>
<dbReference type="GO" id="GO:0006508">
    <property type="term" value="P:proteolysis"/>
    <property type="evidence" value="ECO:0007669"/>
    <property type="project" value="UniProtKB-KW"/>
</dbReference>
<dbReference type="InterPro" id="IPR008758">
    <property type="entry name" value="Peptidase_S28"/>
</dbReference>
<evidence type="ECO:0000313" key="8">
    <source>
        <dbReference type="Proteomes" id="UP000289152"/>
    </source>
</evidence>
<feature type="chain" id="PRO_5020350455" description="Serine carboxypeptidase" evidence="6">
    <location>
        <begin position="21"/>
        <end position="558"/>
    </location>
</feature>
<keyword evidence="3 6" id="KW-0732">Signal</keyword>
<evidence type="ECO:0000256" key="4">
    <source>
        <dbReference type="ARBA" id="ARBA00022801"/>
    </source>
</evidence>
<dbReference type="GO" id="GO:0008239">
    <property type="term" value="F:dipeptidyl-peptidase activity"/>
    <property type="evidence" value="ECO:0007669"/>
    <property type="project" value="TreeGrafter"/>
</dbReference>
<feature type="signal peptide" evidence="6">
    <location>
        <begin position="1"/>
        <end position="20"/>
    </location>
</feature>
<dbReference type="InterPro" id="IPR029058">
    <property type="entry name" value="AB_hydrolase_fold"/>
</dbReference>
<organism evidence="7 8">
    <name type="scientific">Tremella mesenterica</name>
    <name type="common">Jelly fungus</name>
    <dbReference type="NCBI Taxonomy" id="5217"/>
    <lineage>
        <taxon>Eukaryota</taxon>
        <taxon>Fungi</taxon>
        <taxon>Dikarya</taxon>
        <taxon>Basidiomycota</taxon>
        <taxon>Agaricomycotina</taxon>
        <taxon>Tremellomycetes</taxon>
        <taxon>Tremellales</taxon>
        <taxon>Tremellaceae</taxon>
        <taxon>Tremella</taxon>
    </lineage>
</organism>
<keyword evidence="4" id="KW-0378">Hydrolase</keyword>
<proteinExistence type="inferred from homology"/>
<sequence>MLAMLPPLLLLSILTHHIQARLSPEIDHLLLRAGRPRIGLWQALSRQEQRYPSVLTSRSSDGDTGDLKRETQVSFGVQLTHYKAYCFTQPVSHFDPTITDTFCQRYWIDASSYEEGGPVFVLDGGETSGEDRLLFLKQGILQILSNATNGLSIVLEHRYYGESQPVPSLTTDNLRFLNNEEALEDSAEFIRNFKIPSDVLKLSDEGILQPDRTPWIYYGGSYAGARAAHMRVGYPDIVYGAIGSSAVTHAQVDFHQYYDPIKHYASSDCIAAVRSSIKIIDQLLYYPEPVPTDLKAMFGLDLLGDAADFADVLQSPLGNWQSQNWDPTVGSDEFQQFCDALLSNETGVWFDSIYIPSTVVNYGKYINDSVVSQCPRDTGDPATDLENCFGTQNDAQFQVYTLDQTWRLWLFQVCTQWGYFMPAPAEGASIVSELLTLEYTSKICHQAFPPGDYYQVPQWPDVESVNRRGDYGIRADRLAFIDGDRDPWRPVTPQSDSAPTRVPTVNEPRRIIYNAVHHYDENGLSDHSLEPKEIKEVHAYEVDFVKQWVEEWKATHVR</sequence>
<dbReference type="PANTHER" id="PTHR11010">
    <property type="entry name" value="PROTEASE S28 PRO-X CARBOXYPEPTIDASE-RELATED"/>
    <property type="match status" value="1"/>
</dbReference>
<evidence type="ECO:0000313" key="7">
    <source>
        <dbReference type="EMBL" id="RXK38184.1"/>
    </source>
</evidence>
<name>A0A4Q1BKB4_TREME</name>
<comment type="caution">
    <text evidence="7">The sequence shown here is derived from an EMBL/GenBank/DDBJ whole genome shotgun (WGS) entry which is preliminary data.</text>
</comment>
<evidence type="ECO:0000256" key="5">
    <source>
        <dbReference type="ARBA" id="ARBA00023180"/>
    </source>
</evidence>
<dbReference type="VEuPathDB" id="FungiDB:TREMEDRAFT_45908"/>
<dbReference type="Gene3D" id="3.40.50.1820">
    <property type="entry name" value="alpha/beta hydrolase"/>
    <property type="match status" value="2"/>
</dbReference>
<dbReference type="FunFam" id="3.40.50.1820:FF:000368">
    <property type="entry name" value="Unplaced genomic scaffold supercont2.8, whole genome shotgun sequence"/>
    <property type="match status" value="1"/>
</dbReference>
<protein>
    <recommendedName>
        <fullName evidence="9">Serine carboxypeptidase</fullName>
    </recommendedName>
</protein>
<reference evidence="7 8" key="1">
    <citation type="submission" date="2016-06" db="EMBL/GenBank/DDBJ databases">
        <title>Evolution of pathogenesis and genome organization in the Tremellales.</title>
        <authorList>
            <person name="Cuomo C."/>
            <person name="Litvintseva A."/>
            <person name="Heitman J."/>
            <person name="Chen Y."/>
            <person name="Sun S."/>
            <person name="Springer D."/>
            <person name="Dromer F."/>
            <person name="Young S."/>
            <person name="Zeng Q."/>
            <person name="Chapman S."/>
            <person name="Gujja S."/>
            <person name="Saif S."/>
            <person name="Birren B."/>
        </authorList>
    </citation>
    <scope>NUCLEOTIDE SEQUENCE [LARGE SCALE GENOMIC DNA]</scope>
    <source>
        <strain evidence="7 8">ATCC 28783</strain>
    </source>
</reference>
<keyword evidence="8" id="KW-1185">Reference proteome</keyword>
<dbReference type="PANTHER" id="PTHR11010:SF117">
    <property type="entry name" value="SERINE PROTEASE 16"/>
    <property type="match status" value="1"/>
</dbReference>
<dbReference type="SUPFAM" id="SSF53474">
    <property type="entry name" value="alpha/beta-Hydrolases"/>
    <property type="match status" value="1"/>
</dbReference>
<evidence type="ECO:0000256" key="6">
    <source>
        <dbReference type="SAM" id="SignalP"/>
    </source>
</evidence>
<keyword evidence="2" id="KW-0645">Protease</keyword>
<dbReference type="OrthoDB" id="2130629at2759"/>
<evidence type="ECO:0000256" key="1">
    <source>
        <dbReference type="ARBA" id="ARBA00011079"/>
    </source>
</evidence>
<evidence type="ECO:0000256" key="3">
    <source>
        <dbReference type="ARBA" id="ARBA00022729"/>
    </source>
</evidence>
<evidence type="ECO:0008006" key="9">
    <source>
        <dbReference type="Google" id="ProtNLM"/>
    </source>
</evidence>
<dbReference type="Pfam" id="PF05577">
    <property type="entry name" value="Peptidase_S28"/>
    <property type="match status" value="1"/>
</dbReference>